<organism evidence="1 2">
    <name type="scientific">Pseudorhizobium pelagicum</name>
    <dbReference type="NCBI Taxonomy" id="1509405"/>
    <lineage>
        <taxon>Bacteria</taxon>
        <taxon>Pseudomonadati</taxon>
        <taxon>Pseudomonadota</taxon>
        <taxon>Alphaproteobacteria</taxon>
        <taxon>Hyphomicrobiales</taxon>
        <taxon>Rhizobiaceae</taxon>
        <taxon>Rhizobium/Agrobacterium group</taxon>
        <taxon>Pseudorhizobium</taxon>
    </lineage>
</organism>
<dbReference type="AlphaFoldDB" id="A0A922P2U2"/>
<evidence type="ECO:0000313" key="1">
    <source>
        <dbReference type="EMBL" id="KEQ05549.1"/>
    </source>
</evidence>
<protein>
    <submittedName>
        <fullName evidence="1">Uncharacterized protein</fullName>
    </submittedName>
</protein>
<keyword evidence="2" id="KW-1185">Reference proteome</keyword>
<dbReference type="Proteomes" id="UP000052167">
    <property type="component" value="Unassembled WGS sequence"/>
</dbReference>
<reference evidence="1 2" key="1">
    <citation type="submission" date="2014-06" db="EMBL/GenBank/DDBJ databases">
        <title>Rhizobium pelagicum/R2-400B4.</title>
        <authorList>
            <person name="Kimes N.E."/>
            <person name="Lopez-Perez M."/>
        </authorList>
    </citation>
    <scope>NUCLEOTIDE SEQUENCE [LARGE SCALE GENOMIC DNA]</scope>
    <source>
        <strain evidence="1 2">R2-400B4</strain>
    </source>
</reference>
<name>A0A922P2U2_9HYPH</name>
<gene>
    <name evidence="1" type="ORF">GV68_08445</name>
</gene>
<accession>A0A922P2U2</accession>
<proteinExistence type="predicted"/>
<dbReference type="RefSeq" id="WP_037189665.1">
    <property type="nucleotide sequence ID" value="NZ_JOKJ01000019.1"/>
</dbReference>
<sequence>MLNYEAKELIGQTVYLISVQYMENYGSRWKFKLGDTHVIPASEKTPETMIAAVDSLDLINNSQAREVIISVQFKVLTAEDCEY</sequence>
<dbReference type="EMBL" id="JOKJ01000019">
    <property type="protein sequence ID" value="KEQ05549.1"/>
    <property type="molecule type" value="Genomic_DNA"/>
</dbReference>
<evidence type="ECO:0000313" key="2">
    <source>
        <dbReference type="Proteomes" id="UP000052167"/>
    </source>
</evidence>
<comment type="caution">
    <text evidence="1">The sequence shown here is derived from an EMBL/GenBank/DDBJ whole genome shotgun (WGS) entry which is preliminary data.</text>
</comment>